<evidence type="ECO:0000313" key="1">
    <source>
        <dbReference type="EMBL" id="TFD97739.1"/>
    </source>
</evidence>
<dbReference type="InterPro" id="IPR010982">
    <property type="entry name" value="Lambda_DNA-bd_dom_sf"/>
</dbReference>
<keyword evidence="2" id="KW-1185">Reference proteome</keyword>
<protein>
    <recommendedName>
        <fullName evidence="3">XRE family transcriptional regulator</fullName>
    </recommendedName>
</protein>
<dbReference type="Gene3D" id="1.10.260.40">
    <property type="entry name" value="lambda repressor-like DNA-binding domains"/>
    <property type="match status" value="1"/>
</dbReference>
<dbReference type="AlphaFoldDB" id="A0A4Y8L4Y5"/>
<dbReference type="STRING" id="1121485.GCA_000426485_03547"/>
<gene>
    <name evidence="1" type="ORF">E2605_03735</name>
</gene>
<evidence type="ECO:0008006" key="3">
    <source>
        <dbReference type="Google" id="ProtNLM"/>
    </source>
</evidence>
<dbReference type="EMBL" id="SOML01000002">
    <property type="protein sequence ID" value="TFD97739.1"/>
    <property type="molecule type" value="Genomic_DNA"/>
</dbReference>
<evidence type="ECO:0000313" key="2">
    <source>
        <dbReference type="Proteomes" id="UP000297861"/>
    </source>
</evidence>
<organism evidence="1 2">
    <name type="scientific">Dysgonomonas capnocytophagoides</name>
    <dbReference type="NCBI Taxonomy" id="45254"/>
    <lineage>
        <taxon>Bacteria</taxon>
        <taxon>Pseudomonadati</taxon>
        <taxon>Bacteroidota</taxon>
        <taxon>Bacteroidia</taxon>
        <taxon>Bacteroidales</taxon>
        <taxon>Dysgonomonadaceae</taxon>
        <taxon>Dysgonomonas</taxon>
    </lineage>
</organism>
<dbReference type="RefSeq" id="WP_026627311.1">
    <property type="nucleotide sequence ID" value="NZ_AP028867.1"/>
</dbReference>
<accession>A0A4Y8L4Y5</accession>
<comment type="caution">
    <text evidence="1">The sequence shown here is derived from an EMBL/GenBank/DDBJ whole genome shotgun (WGS) entry which is preliminary data.</text>
</comment>
<dbReference type="GO" id="GO:0003677">
    <property type="term" value="F:DNA binding"/>
    <property type="evidence" value="ECO:0007669"/>
    <property type="project" value="InterPro"/>
</dbReference>
<proteinExistence type="predicted"/>
<reference evidence="1 2" key="1">
    <citation type="submission" date="2019-03" db="EMBL/GenBank/DDBJ databases">
        <title>San Antonio Military Medical Center submission to MRSN (WRAIR), pending publication.</title>
        <authorList>
            <person name="Blyth D.M."/>
            <person name="Mccarthy S.L."/>
            <person name="Schall S.E."/>
            <person name="Stam J.A."/>
            <person name="Ong A.C."/>
            <person name="Mcgann P.T."/>
        </authorList>
    </citation>
    <scope>NUCLEOTIDE SEQUENCE [LARGE SCALE GENOMIC DNA]</scope>
    <source>
        <strain evidence="1 2">MRSN571793</strain>
    </source>
</reference>
<dbReference type="OrthoDB" id="997093at2"/>
<dbReference type="Proteomes" id="UP000297861">
    <property type="component" value="Unassembled WGS sequence"/>
</dbReference>
<name>A0A4Y8L4Y5_9BACT</name>
<sequence length="139" mass="15875">MTFGDRLNVLIKALGCKSITSFEDKVGVSRKTFAKVIREGTDTGCKNVLKIWENFPEVNLHWLITGEGQMFIAQKVPLEYLVKQAASHLAEPVSEYRRTENEYIRALQDQISLLKSENENKQNIIEMFKRGDIVVASKE</sequence>